<proteinExistence type="predicted"/>
<name>A0A5J4QAH0_9ZZZZ</name>
<reference evidence="1" key="1">
    <citation type="submission" date="2019-03" db="EMBL/GenBank/DDBJ databases">
        <title>Single cell metagenomics reveals metabolic interactions within the superorganism composed of flagellate Streblomastix strix and complex community of Bacteroidetes bacteria on its surface.</title>
        <authorList>
            <person name="Treitli S.C."/>
            <person name="Kolisko M."/>
            <person name="Husnik F."/>
            <person name="Keeling P."/>
            <person name="Hampl V."/>
        </authorList>
    </citation>
    <scope>NUCLEOTIDE SEQUENCE</scope>
    <source>
        <strain evidence="1">STM</strain>
    </source>
</reference>
<evidence type="ECO:0000313" key="1">
    <source>
        <dbReference type="EMBL" id="KAA6318647.1"/>
    </source>
</evidence>
<protein>
    <submittedName>
        <fullName evidence="1">Uncharacterized protein</fullName>
    </submittedName>
</protein>
<comment type="caution">
    <text evidence="1">The sequence shown here is derived from an EMBL/GenBank/DDBJ whole genome shotgun (WGS) entry which is preliminary data.</text>
</comment>
<sequence length="46" mass="5067">MPVNKRPHIGGSVIDSVTDKKMGQFSFGAITLQAAITHFEQKKHKS</sequence>
<dbReference type="EMBL" id="SNRY01004125">
    <property type="protein sequence ID" value="KAA6318647.1"/>
    <property type="molecule type" value="Genomic_DNA"/>
</dbReference>
<accession>A0A5J4QAH0</accession>
<dbReference type="AlphaFoldDB" id="A0A5J4QAH0"/>
<gene>
    <name evidence="1" type="ORF">EZS27_031367</name>
</gene>
<organism evidence="1">
    <name type="scientific">termite gut metagenome</name>
    <dbReference type="NCBI Taxonomy" id="433724"/>
    <lineage>
        <taxon>unclassified sequences</taxon>
        <taxon>metagenomes</taxon>
        <taxon>organismal metagenomes</taxon>
    </lineage>
</organism>